<name>A0AA41HE39_9BURK</name>
<comment type="caution">
    <text evidence="1">The sequence shown here is derived from an EMBL/GenBank/DDBJ whole genome shotgun (WGS) entry which is preliminary data.</text>
</comment>
<dbReference type="EMBL" id="JAHTGR010000084">
    <property type="protein sequence ID" value="MBV6325740.1"/>
    <property type="molecule type" value="Genomic_DNA"/>
</dbReference>
<dbReference type="NCBIfam" id="TIGR01731">
    <property type="entry name" value="fil_hemag_20aa"/>
    <property type="match status" value="8"/>
</dbReference>
<reference evidence="1" key="1">
    <citation type="submission" date="2021-07" db="EMBL/GenBank/DDBJ databases">
        <title>Characterization of violacein-producing bacteria and related species.</title>
        <authorList>
            <person name="Wilson H.S."/>
            <person name="De Leon M.E."/>
        </authorList>
    </citation>
    <scope>NUCLEOTIDE SEQUENCE</scope>
    <source>
        <strain evidence="1">HSC-15S17</strain>
    </source>
</reference>
<feature type="non-terminal residue" evidence="1">
    <location>
        <position position="300"/>
    </location>
</feature>
<evidence type="ECO:0000313" key="2">
    <source>
        <dbReference type="Proteomes" id="UP001155901"/>
    </source>
</evidence>
<accession>A0AA41HE39</accession>
<organism evidence="1 2">
    <name type="scientific">Duganella violaceipulchra</name>
    <dbReference type="NCBI Taxonomy" id="2849652"/>
    <lineage>
        <taxon>Bacteria</taxon>
        <taxon>Pseudomonadati</taxon>
        <taxon>Pseudomonadota</taxon>
        <taxon>Betaproteobacteria</taxon>
        <taxon>Burkholderiales</taxon>
        <taxon>Oxalobacteraceae</taxon>
        <taxon>Telluria group</taxon>
        <taxon>Duganella</taxon>
    </lineage>
</organism>
<dbReference type="AlphaFoldDB" id="A0AA41HE39"/>
<dbReference type="InterPro" id="IPR010069">
    <property type="entry name" value="CdiA_FHA1_rpt"/>
</dbReference>
<evidence type="ECO:0000313" key="1">
    <source>
        <dbReference type="EMBL" id="MBV6325740.1"/>
    </source>
</evidence>
<evidence type="ECO:0008006" key="3">
    <source>
        <dbReference type="Google" id="ProtNLM"/>
    </source>
</evidence>
<sequence>GQIATLKDSGASIVIASQSMSNQGGSVLASGDATLAVTGAVNNARGTIQAQRDLQLTAGGALNNASGVIEAVTAASSLTLQASTIDNSAGRVVNVGTGAATVSAQGLVTNSGLIAGNGSLDLAAGTLRNLTGGSVLSGQRMGLDVAQQLDNQGVVNSGGTLTFNQTTAIVNNSGQIVSAGQATIAAGVLNNDGGQIATLKDSGASIVIASQSMSNQGGSVLASGDATLAVTGAVNNARGTIQAQRDLQLTAGGALNNASGVIEAVTAASSLTLQASTIDNSAGRVVNVGTGAATVSAQGL</sequence>
<dbReference type="Proteomes" id="UP001155901">
    <property type="component" value="Unassembled WGS sequence"/>
</dbReference>
<proteinExistence type="predicted"/>
<gene>
    <name evidence="1" type="ORF">KVP70_33060</name>
</gene>
<protein>
    <recommendedName>
        <fullName evidence="3">Filamentous hemagglutinin</fullName>
    </recommendedName>
</protein>
<dbReference type="InterPro" id="IPR008619">
    <property type="entry name" value="Filamentous_hemagglutn_rpt"/>
</dbReference>
<dbReference type="Pfam" id="PF05594">
    <property type="entry name" value="Fil_haemagg"/>
    <property type="match status" value="4"/>
</dbReference>
<feature type="non-terminal residue" evidence="1">
    <location>
        <position position="1"/>
    </location>
</feature>